<reference evidence="2" key="2">
    <citation type="submission" date="2021-04" db="EMBL/GenBank/DDBJ databases">
        <authorList>
            <person name="Gilroy R."/>
        </authorList>
    </citation>
    <scope>NUCLEOTIDE SEQUENCE</scope>
    <source>
        <strain evidence="2">ChiHejej3B27-3195</strain>
    </source>
</reference>
<dbReference type="SFLD" id="SFLDG01129">
    <property type="entry name" value="C1.5:_HAD__Beta-PGM__Phosphata"/>
    <property type="match status" value="1"/>
</dbReference>
<dbReference type="EMBL" id="DXGD01000371">
    <property type="protein sequence ID" value="HIX00472.1"/>
    <property type="molecule type" value="Genomic_DNA"/>
</dbReference>
<reference evidence="2" key="1">
    <citation type="journal article" date="2021" name="PeerJ">
        <title>Extensive microbial diversity within the chicken gut microbiome revealed by metagenomics and culture.</title>
        <authorList>
            <person name="Gilroy R."/>
            <person name="Ravi A."/>
            <person name="Getino M."/>
            <person name="Pursley I."/>
            <person name="Horton D.L."/>
            <person name="Alikhan N.F."/>
            <person name="Baker D."/>
            <person name="Gharbi K."/>
            <person name="Hall N."/>
            <person name="Watson M."/>
            <person name="Adriaenssens E.M."/>
            <person name="Foster-Nyarko E."/>
            <person name="Jarju S."/>
            <person name="Secka A."/>
            <person name="Antonio M."/>
            <person name="Oren A."/>
            <person name="Chaudhuri R.R."/>
            <person name="La Ragione R."/>
            <person name="Hildebrand F."/>
            <person name="Pallen M.J."/>
        </authorList>
    </citation>
    <scope>NUCLEOTIDE SEQUENCE</scope>
    <source>
        <strain evidence="2">ChiHejej3B27-3195</strain>
    </source>
</reference>
<sequence>MPSLSIDSAEPAPQGLRSTPAAEPESGSGGVNGLQAVFWDMDGTLVDTEPYWIEAEYALVASYGGEWSPEQAHSLVGQALTYSGSVIQQAGVDLTVREIIDTLIGQVAARVRDRMPWRPGARELLSHLHESGVPNALVTMSETPLAAAVLEALPGGQMEFSVTGDSVQNGKPHPEAYDTAFAKMGRILEDASGEALDRSRCLAIEDSVPGTAAAVASGLVTLAVPHLTPLPETGQWHTRPTLEGLRLAEIGQMLRSAPPQPGS</sequence>
<evidence type="ECO:0000256" key="1">
    <source>
        <dbReference type="SAM" id="MobiDB-lite"/>
    </source>
</evidence>
<dbReference type="InterPro" id="IPR036412">
    <property type="entry name" value="HAD-like_sf"/>
</dbReference>
<dbReference type="AlphaFoldDB" id="A0A9D1UU40"/>
<feature type="region of interest" description="Disordered" evidence="1">
    <location>
        <begin position="1"/>
        <end position="29"/>
    </location>
</feature>
<dbReference type="Gene3D" id="3.40.50.1000">
    <property type="entry name" value="HAD superfamily/HAD-like"/>
    <property type="match status" value="1"/>
</dbReference>
<comment type="caution">
    <text evidence="2">The sequence shown here is derived from an EMBL/GenBank/DDBJ whole genome shotgun (WGS) entry which is preliminary data.</text>
</comment>
<dbReference type="Proteomes" id="UP000824151">
    <property type="component" value="Unassembled WGS sequence"/>
</dbReference>
<dbReference type="InterPro" id="IPR023198">
    <property type="entry name" value="PGP-like_dom2"/>
</dbReference>
<evidence type="ECO:0000313" key="3">
    <source>
        <dbReference type="Proteomes" id="UP000824151"/>
    </source>
</evidence>
<dbReference type="PANTHER" id="PTHR18901:SF38">
    <property type="entry name" value="PSEUDOURIDINE-5'-PHOSPHATASE"/>
    <property type="match status" value="1"/>
</dbReference>
<dbReference type="SFLD" id="SFLDS00003">
    <property type="entry name" value="Haloacid_Dehalogenase"/>
    <property type="match status" value="1"/>
</dbReference>
<protein>
    <submittedName>
        <fullName evidence="2">HAD family phosphatase</fullName>
    </submittedName>
</protein>
<name>A0A9D1UU40_9MICC</name>
<dbReference type="PANTHER" id="PTHR18901">
    <property type="entry name" value="2-DEOXYGLUCOSE-6-PHOSPHATE PHOSPHATASE 2"/>
    <property type="match status" value="1"/>
</dbReference>
<proteinExistence type="predicted"/>
<organism evidence="2 3">
    <name type="scientific">Candidatus Nesterenkonia stercoripullorum</name>
    <dbReference type="NCBI Taxonomy" id="2838701"/>
    <lineage>
        <taxon>Bacteria</taxon>
        <taxon>Bacillati</taxon>
        <taxon>Actinomycetota</taxon>
        <taxon>Actinomycetes</taxon>
        <taxon>Micrococcales</taxon>
        <taxon>Micrococcaceae</taxon>
        <taxon>Nesterenkonia</taxon>
    </lineage>
</organism>
<dbReference type="InterPro" id="IPR023214">
    <property type="entry name" value="HAD_sf"/>
</dbReference>
<dbReference type="SUPFAM" id="SSF56784">
    <property type="entry name" value="HAD-like"/>
    <property type="match status" value="1"/>
</dbReference>
<accession>A0A9D1UU40</accession>
<dbReference type="Pfam" id="PF00702">
    <property type="entry name" value="Hydrolase"/>
    <property type="match status" value="1"/>
</dbReference>
<dbReference type="Gene3D" id="1.10.150.240">
    <property type="entry name" value="Putative phosphatase, domain 2"/>
    <property type="match status" value="1"/>
</dbReference>
<gene>
    <name evidence="2" type="ORF">H9871_10055</name>
</gene>
<evidence type="ECO:0000313" key="2">
    <source>
        <dbReference type="EMBL" id="HIX00472.1"/>
    </source>
</evidence>
<dbReference type="CDD" id="cd07505">
    <property type="entry name" value="HAD_BPGM-like"/>
    <property type="match status" value="1"/>
</dbReference>